<feature type="region of interest" description="Disordered" evidence="1">
    <location>
        <begin position="33"/>
        <end position="58"/>
    </location>
</feature>
<protein>
    <recommendedName>
        <fullName evidence="5">D-alanyl-D-alanine carboxypeptidase-like protein</fullName>
    </recommendedName>
</protein>
<gene>
    <name evidence="3" type="ORF">EDD27_8753</name>
</gene>
<dbReference type="AlphaFoldDB" id="A0A438MK84"/>
<name>A0A438MK84_9ACTN</name>
<dbReference type="Proteomes" id="UP000284824">
    <property type="component" value="Unassembled WGS sequence"/>
</dbReference>
<feature type="region of interest" description="Disordered" evidence="1">
    <location>
        <begin position="88"/>
        <end position="178"/>
    </location>
</feature>
<feature type="chain" id="PRO_5019022299" description="D-alanyl-D-alanine carboxypeptidase-like protein" evidence="2">
    <location>
        <begin position="31"/>
        <end position="335"/>
    </location>
</feature>
<accession>A0A438MK84</accession>
<evidence type="ECO:0000313" key="3">
    <source>
        <dbReference type="EMBL" id="RVX45925.1"/>
    </source>
</evidence>
<keyword evidence="2" id="KW-0732">Signal</keyword>
<dbReference type="EMBL" id="SAUN01000001">
    <property type="protein sequence ID" value="RVX45925.1"/>
    <property type="molecule type" value="Genomic_DNA"/>
</dbReference>
<reference evidence="3 4" key="1">
    <citation type="submission" date="2019-01" db="EMBL/GenBank/DDBJ databases">
        <title>Sequencing the genomes of 1000 actinobacteria strains.</title>
        <authorList>
            <person name="Klenk H.-P."/>
        </authorList>
    </citation>
    <scope>NUCLEOTIDE SEQUENCE [LARGE SCALE GENOMIC DNA]</scope>
    <source>
        <strain evidence="3 4">DSM 43925</strain>
    </source>
</reference>
<evidence type="ECO:0000256" key="2">
    <source>
        <dbReference type="SAM" id="SignalP"/>
    </source>
</evidence>
<sequence length="335" mass="36134">MWIRGPMRLTAVALLGIEITIIAQASAASAATHPEGSTVQNGPYEAEPYHGPPQPGHNAMLDELADVLGAHTARTWRHKHLTMTTDLQAMHDLPVSGDRPVRPPEVSGPQESLEQPYAAQERPEAYGTQETTPRRSQADTAAHAGETTKAQEDVARPRPRPAVGKRGGAKSLSSPVRTGVVRTPAGRKRLHLHVDLNRVLPRQAAVRMSHSTAADWLKSAGMRTRSTGNCTSKHMHHCTSLDNVRTGTIARAIELKQQSGCPIMVTGGTEAGHAPGTFSHGNGYKLDIGHNSCIDRYITQHHARAGVRGDGAPLYRSSSGTTFADEGDHWDILFK</sequence>
<evidence type="ECO:0008006" key="5">
    <source>
        <dbReference type="Google" id="ProtNLM"/>
    </source>
</evidence>
<evidence type="ECO:0000313" key="4">
    <source>
        <dbReference type="Proteomes" id="UP000284824"/>
    </source>
</evidence>
<comment type="caution">
    <text evidence="3">The sequence shown here is derived from an EMBL/GenBank/DDBJ whole genome shotgun (WGS) entry which is preliminary data.</text>
</comment>
<keyword evidence="4" id="KW-1185">Reference proteome</keyword>
<evidence type="ECO:0000256" key="1">
    <source>
        <dbReference type="SAM" id="MobiDB-lite"/>
    </source>
</evidence>
<organism evidence="3 4">
    <name type="scientific">Nonomuraea polychroma</name>
    <dbReference type="NCBI Taxonomy" id="46176"/>
    <lineage>
        <taxon>Bacteria</taxon>
        <taxon>Bacillati</taxon>
        <taxon>Actinomycetota</taxon>
        <taxon>Actinomycetes</taxon>
        <taxon>Streptosporangiales</taxon>
        <taxon>Streptosporangiaceae</taxon>
        <taxon>Nonomuraea</taxon>
    </lineage>
</organism>
<feature type="signal peptide" evidence="2">
    <location>
        <begin position="1"/>
        <end position="30"/>
    </location>
</feature>
<proteinExistence type="predicted"/>